<gene>
    <name evidence="1" type="ORF">GQ607_008629</name>
</gene>
<dbReference type="AlphaFoldDB" id="A0A8H3WBX6"/>
<dbReference type="OrthoDB" id="5062850at2759"/>
<accession>A0A8H3WBX6</accession>
<protein>
    <submittedName>
        <fullName evidence="1">Uncharacterized protein</fullName>
    </submittedName>
</protein>
<name>A0A8H3WBX6_9PEZI</name>
<dbReference type="EMBL" id="WOWK01000046">
    <property type="protein sequence ID" value="KAF0324199.1"/>
    <property type="molecule type" value="Genomic_DNA"/>
</dbReference>
<evidence type="ECO:0000313" key="1">
    <source>
        <dbReference type="EMBL" id="KAF0324199.1"/>
    </source>
</evidence>
<evidence type="ECO:0000313" key="2">
    <source>
        <dbReference type="Proteomes" id="UP000434172"/>
    </source>
</evidence>
<comment type="caution">
    <text evidence="1">The sequence shown here is derived from an EMBL/GenBank/DDBJ whole genome shotgun (WGS) entry which is preliminary data.</text>
</comment>
<reference evidence="1 2" key="1">
    <citation type="submission" date="2019-12" db="EMBL/GenBank/DDBJ databases">
        <title>A genome sequence resource for the geographically widespread anthracnose pathogen Colletotrichum asianum.</title>
        <authorList>
            <person name="Meng Y."/>
        </authorList>
    </citation>
    <scope>NUCLEOTIDE SEQUENCE [LARGE SCALE GENOMIC DNA]</scope>
    <source>
        <strain evidence="1 2">ICMP 18580</strain>
    </source>
</reference>
<proteinExistence type="predicted"/>
<sequence length="526" mass="60771">MPPLRLLALPRELREIIFEFYISIDGGYVCDTCGSIRGKLKGANGDRIQLSLVYTFKRIAEEMARGGLAFRFNTITFVPLSSKSLSGLAGSFDLKRNNLDRTRSAIFHTVGHCIPDSVYSEMAAAYPRLLPLLDRLKREGRQPSFVAARLAMDRHGPYGEAPSTYLEFIKDVLQKSSMCDETFRDAVRDYWPELVRRCPDRRAWDPFAVVYDSIEPWTIPSATQMRRLEAGIPVHDFPRIINDDFDRSIYRFSAAAAAIYFLKSMPHEMLLHLRTIILDEKHEAVQHPEYHARGLIPFWQAYPRLRIERRVSLWRNVFQADINYLCPAERCELDLRSTPAFLNSDQITSNVACWIVEAMVLLPAGMPAKSFSLFLDGDPAPALCGEVFQSVIQRDVAWQLAWDLSLEKELLPEISWFDKRGESVTRHGDYSSGVYEDKKGFWGYFFEDFPRGIRNLGKGSFPVHCNFDIGSACDVESLVRQHVDWRQSKWEKEWFEHNPPWWQAMPPLPDWMILLEENVLTEKDIW</sequence>
<keyword evidence="2" id="KW-1185">Reference proteome</keyword>
<dbReference type="Proteomes" id="UP000434172">
    <property type="component" value="Unassembled WGS sequence"/>
</dbReference>
<organism evidence="1 2">
    <name type="scientific">Colletotrichum asianum</name>
    <dbReference type="NCBI Taxonomy" id="702518"/>
    <lineage>
        <taxon>Eukaryota</taxon>
        <taxon>Fungi</taxon>
        <taxon>Dikarya</taxon>
        <taxon>Ascomycota</taxon>
        <taxon>Pezizomycotina</taxon>
        <taxon>Sordariomycetes</taxon>
        <taxon>Hypocreomycetidae</taxon>
        <taxon>Glomerellales</taxon>
        <taxon>Glomerellaceae</taxon>
        <taxon>Colletotrichum</taxon>
        <taxon>Colletotrichum gloeosporioides species complex</taxon>
    </lineage>
</organism>